<feature type="compositionally biased region" description="Polar residues" evidence="1">
    <location>
        <begin position="91"/>
        <end position="101"/>
    </location>
</feature>
<dbReference type="GeneID" id="25903721"/>
<reference evidence="2 3" key="1">
    <citation type="submission" date="2011-02" db="EMBL/GenBank/DDBJ databases">
        <title>The Genome Sequence of Sphaeroforma arctica JP610.</title>
        <authorList>
            <consortium name="The Broad Institute Genome Sequencing Platform"/>
            <person name="Russ C."/>
            <person name="Cuomo C."/>
            <person name="Young S.K."/>
            <person name="Zeng Q."/>
            <person name="Gargeya S."/>
            <person name="Alvarado L."/>
            <person name="Berlin A."/>
            <person name="Chapman S.B."/>
            <person name="Chen Z."/>
            <person name="Freedman E."/>
            <person name="Gellesch M."/>
            <person name="Goldberg J."/>
            <person name="Griggs A."/>
            <person name="Gujja S."/>
            <person name="Heilman E."/>
            <person name="Heiman D."/>
            <person name="Howarth C."/>
            <person name="Mehta T."/>
            <person name="Neiman D."/>
            <person name="Pearson M."/>
            <person name="Roberts A."/>
            <person name="Saif S."/>
            <person name="Shea T."/>
            <person name="Shenoy N."/>
            <person name="Sisk P."/>
            <person name="Stolte C."/>
            <person name="Sykes S."/>
            <person name="White J."/>
            <person name="Yandava C."/>
            <person name="Burger G."/>
            <person name="Gray M.W."/>
            <person name="Holland P.W.H."/>
            <person name="King N."/>
            <person name="Lang F.B.F."/>
            <person name="Roger A.J."/>
            <person name="Ruiz-Trillo I."/>
            <person name="Haas B."/>
            <person name="Nusbaum C."/>
            <person name="Birren B."/>
        </authorList>
    </citation>
    <scope>NUCLEOTIDE SEQUENCE [LARGE SCALE GENOMIC DNA]</scope>
    <source>
        <strain evidence="2 3">JP610</strain>
    </source>
</reference>
<proteinExistence type="predicted"/>
<dbReference type="AlphaFoldDB" id="A0A0L0G6N0"/>
<dbReference type="EMBL" id="KQ241755">
    <property type="protein sequence ID" value="KNC84574.1"/>
    <property type="molecule type" value="Genomic_DNA"/>
</dbReference>
<accession>A0A0L0G6N0</accession>
<evidence type="ECO:0000313" key="2">
    <source>
        <dbReference type="EMBL" id="KNC84574.1"/>
    </source>
</evidence>
<evidence type="ECO:0000313" key="3">
    <source>
        <dbReference type="Proteomes" id="UP000054560"/>
    </source>
</evidence>
<protein>
    <submittedName>
        <fullName evidence="2">Uncharacterized protein</fullName>
    </submittedName>
</protein>
<feature type="region of interest" description="Disordered" evidence="1">
    <location>
        <begin position="89"/>
        <end position="192"/>
    </location>
</feature>
<dbReference type="Proteomes" id="UP000054560">
    <property type="component" value="Unassembled WGS sequence"/>
</dbReference>
<dbReference type="RefSeq" id="XP_014158476.1">
    <property type="nucleotide sequence ID" value="XM_014303001.1"/>
</dbReference>
<evidence type="ECO:0000256" key="1">
    <source>
        <dbReference type="SAM" id="MobiDB-lite"/>
    </source>
</evidence>
<gene>
    <name evidence="2" type="ORF">SARC_03217</name>
</gene>
<sequence>MVKIGLGAGLAYALLRFSPKLPSFGLSWSKAGRRDLSAALSRKINSAPSPRSQIRKAQIAPAYNIQDFSQTRFKSTNTKGCGVKAVDNEAGASTKSHSQPQDGPGTDHAVSAKVENAGHTTKDTETKTHPTVIGRSKARRSSAGLHAEGPYVADEATLKTPLRKRPKDASDTKQAKKRRQLPQDPRAEMDSPLTAGNNYLVHAYCTADLFDMERLVPLLSRRYEVKAVHPEINTREVVVVKMPISAETETLV</sequence>
<keyword evidence="3" id="KW-1185">Reference proteome</keyword>
<name>A0A0L0G6N0_9EUKA</name>
<organism evidence="2 3">
    <name type="scientific">Sphaeroforma arctica JP610</name>
    <dbReference type="NCBI Taxonomy" id="667725"/>
    <lineage>
        <taxon>Eukaryota</taxon>
        <taxon>Ichthyosporea</taxon>
        <taxon>Ichthyophonida</taxon>
        <taxon>Sphaeroforma</taxon>
    </lineage>
</organism>